<dbReference type="InterPro" id="IPR050700">
    <property type="entry name" value="YIM1/Zinc_Alcohol_DH_Fams"/>
</dbReference>
<dbReference type="SUPFAM" id="SSF50129">
    <property type="entry name" value="GroES-like"/>
    <property type="match status" value="1"/>
</dbReference>
<evidence type="ECO:0000259" key="1">
    <source>
        <dbReference type="SMART" id="SM00829"/>
    </source>
</evidence>
<reference evidence="2" key="1">
    <citation type="submission" date="2016-03" db="EMBL/GenBank/DDBJ databases">
        <authorList>
            <person name="Ploux O."/>
        </authorList>
    </citation>
    <scope>NUCLEOTIDE SEQUENCE</scope>
    <source>
        <strain evidence="2">UC1</strain>
    </source>
</reference>
<dbReference type="Pfam" id="PF13602">
    <property type="entry name" value="ADH_zinc_N_2"/>
    <property type="match status" value="1"/>
</dbReference>
<dbReference type="Gene3D" id="3.90.180.10">
    <property type="entry name" value="Medium-chain alcohol dehydrogenases, catalytic domain"/>
    <property type="match status" value="1"/>
</dbReference>
<dbReference type="CDD" id="cd08267">
    <property type="entry name" value="MDR1"/>
    <property type="match status" value="1"/>
</dbReference>
<accession>A0A1Y5NVI6</accession>
<dbReference type="InterPro" id="IPR020843">
    <property type="entry name" value="ER"/>
</dbReference>
<dbReference type="PANTHER" id="PTHR11695:SF294">
    <property type="entry name" value="RETICULON-4-INTERACTING PROTEIN 1, MITOCHONDRIAL"/>
    <property type="match status" value="1"/>
</dbReference>
<dbReference type="InterPro" id="IPR013154">
    <property type="entry name" value="ADH-like_N"/>
</dbReference>
<name>A0A1Y5NVI6_9MICO</name>
<feature type="domain" description="Enoyl reductase (ER)" evidence="1">
    <location>
        <begin position="16"/>
        <end position="334"/>
    </location>
</feature>
<dbReference type="Gene3D" id="3.40.50.720">
    <property type="entry name" value="NAD(P)-binding Rossmann-like Domain"/>
    <property type="match status" value="1"/>
</dbReference>
<dbReference type="GO" id="GO:0016491">
    <property type="term" value="F:oxidoreductase activity"/>
    <property type="evidence" value="ECO:0007669"/>
    <property type="project" value="InterPro"/>
</dbReference>
<evidence type="ECO:0000313" key="2">
    <source>
        <dbReference type="EMBL" id="SBS70447.1"/>
    </source>
</evidence>
<organism evidence="2">
    <name type="scientific">uncultured Microbacterium sp</name>
    <dbReference type="NCBI Taxonomy" id="191216"/>
    <lineage>
        <taxon>Bacteria</taxon>
        <taxon>Bacillati</taxon>
        <taxon>Actinomycetota</taxon>
        <taxon>Actinomycetes</taxon>
        <taxon>Micrococcales</taxon>
        <taxon>Microbacteriaceae</taxon>
        <taxon>Microbacterium</taxon>
        <taxon>environmental samples</taxon>
    </lineage>
</organism>
<dbReference type="SUPFAM" id="SSF51735">
    <property type="entry name" value="NAD(P)-binding Rossmann-fold domains"/>
    <property type="match status" value="1"/>
</dbReference>
<dbReference type="EMBL" id="FLQR01000001">
    <property type="protein sequence ID" value="SBS70447.1"/>
    <property type="molecule type" value="Genomic_DNA"/>
</dbReference>
<dbReference type="InterPro" id="IPR036291">
    <property type="entry name" value="NAD(P)-bd_dom_sf"/>
</dbReference>
<dbReference type="Pfam" id="PF08240">
    <property type="entry name" value="ADH_N"/>
    <property type="match status" value="1"/>
</dbReference>
<dbReference type="RefSeq" id="WP_295573137.1">
    <property type="nucleotide sequence ID" value="NZ_FLQR01000001.1"/>
</dbReference>
<sequence length="336" mass="34002">MIDTDTMTAWTQHRYGGPDIVLPETVPVPSPGPADVLLRVQATGLNSADVRVMRGDPLLLRLAFGLRRPRTAVQGRDVTGTVTAVGADVAADPSGLRAGDDVLGEITGGALAPWVAARADRLVRRPAGLDAVVAAALPMAGGTAWQALALAGMGADDDVTGRRILILGAGGGVGTFAVQLAALRGAAVTAVAGERSAGIVASLGAQTVLPHRSVEVTALPAASFDAILLIAGDDRLRPLRRLLAPGGTLVLVSGGSHRVLGPIGTILRGTLLSRAAARIRPLAATARPEITARLAALAAAGDLTPHIERTWTLDDAAGALAHVDAGHTVGKVVVVA</sequence>
<dbReference type="InterPro" id="IPR011032">
    <property type="entry name" value="GroES-like_sf"/>
</dbReference>
<gene>
    <name evidence="2" type="ORF">MIPYR_10487</name>
</gene>
<protein>
    <submittedName>
        <fullName evidence="2">Alcohol dehydrogenase zinc-binding domain-containing protein</fullName>
    </submittedName>
</protein>
<proteinExistence type="predicted"/>
<dbReference type="PANTHER" id="PTHR11695">
    <property type="entry name" value="ALCOHOL DEHYDROGENASE RELATED"/>
    <property type="match status" value="1"/>
</dbReference>
<dbReference type="AlphaFoldDB" id="A0A1Y5NVI6"/>
<dbReference type="SMART" id="SM00829">
    <property type="entry name" value="PKS_ER"/>
    <property type="match status" value="1"/>
</dbReference>